<dbReference type="EMBL" id="MU150268">
    <property type="protein sequence ID" value="KAF9462840.1"/>
    <property type="molecule type" value="Genomic_DNA"/>
</dbReference>
<evidence type="ECO:0000313" key="2">
    <source>
        <dbReference type="Proteomes" id="UP000807353"/>
    </source>
</evidence>
<dbReference type="AlphaFoldDB" id="A0A9P5Y5Y7"/>
<gene>
    <name evidence="1" type="ORF">BDZ94DRAFT_1298302</name>
</gene>
<dbReference type="Proteomes" id="UP000807353">
    <property type="component" value="Unassembled WGS sequence"/>
</dbReference>
<comment type="caution">
    <text evidence="1">The sequence shown here is derived from an EMBL/GenBank/DDBJ whole genome shotgun (WGS) entry which is preliminary data.</text>
</comment>
<keyword evidence="2" id="KW-1185">Reference proteome</keyword>
<reference evidence="1" key="1">
    <citation type="submission" date="2020-11" db="EMBL/GenBank/DDBJ databases">
        <authorList>
            <consortium name="DOE Joint Genome Institute"/>
            <person name="Ahrendt S."/>
            <person name="Riley R."/>
            <person name="Andreopoulos W."/>
            <person name="Labutti K."/>
            <person name="Pangilinan J."/>
            <person name="Ruiz-Duenas F.J."/>
            <person name="Barrasa J.M."/>
            <person name="Sanchez-Garcia M."/>
            <person name="Camarero S."/>
            <person name="Miyauchi S."/>
            <person name="Serrano A."/>
            <person name="Linde D."/>
            <person name="Babiker R."/>
            <person name="Drula E."/>
            <person name="Ayuso-Fernandez I."/>
            <person name="Pacheco R."/>
            <person name="Padilla G."/>
            <person name="Ferreira P."/>
            <person name="Barriuso J."/>
            <person name="Kellner H."/>
            <person name="Castanera R."/>
            <person name="Alfaro M."/>
            <person name="Ramirez L."/>
            <person name="Pisabarro A.G."/>
            <person name="Kuo A."/>
            <person name="Tritt A."/>
            <person name="Lipzen A."/>
            <person name="He G."/>
            <person name="Yan M."/>
            <person name="Ng V."/>
            <person name="Cullen D."/>
            <person name="Martin F."/>
            <person name="Rosso M.-N."/>
            <person name="Henrissat B."/>
            <person name="Hibbett D."/>
            <person name="Martinez A.T."/>
            <person name="Grigoriev I.V."/>
        </authorList>
    </citation>
    <scope>NUCLEOTIDE SEQUENCE</scope>
    <source>
        <strain evidence="1">CBS 247.69</strain>
    </source>
</reference>
<dbReference type="InterPro" id="IPR032675">
    <property type="entry name" value="LRR_dom_sf"/>
</dbReference>
<evidence type="ECO:0000313" key="1">
    <source>
        <dbReference type="EMBL" id="KAF9462840.1"/>
    </source>
</evidence>
<dbReference type="SUPFAM" id="SSF52047">
    <property type="entry name" value="RNI-like"/>
    <property type="match status" value="1"/>
</dbReference>
<dbReference type="Gene3D" id="3.80.10.10">
    <property type="entry name" value="Ribonuclease Inhibitor"/>
    <property type="match status" value="1"/>
</dbReference>
<proteinExistence type="predicted"/>
<organism evidence="1 2">
    <name type="scientific">Collybia nuda</name>
    <dbReference type="NCBI Taxonomy" id="64659"/>
    <lineage>
        <taxon>Eukaryota</taxon>
        <taxon>Fungi</taxon>
        <taxon>Dikarya</taxon>
        <taxon>Basidiomycota</taxon>
        <taxon>Agaricomycotina</taxon>
        <taxon>Agaricomycetes</taxon>
        <taxon>Agaricomycetidae</taxon>
        <taxon>Agaricales</taxon>
        <taxon>Tricholomatineae</taxon>
        <taxon>Clitocybaceae</taxon>
        <taxon>Collybia</taxon>
    </lineage>
</organism>
<name>A0A9P5Y5Y7_9AGAR</name>
<accession>A0A9P5Y5Y7</accession>
<sequence>MVNYFPHLSITHFKETEHHIRYDEALSVLASLPIYFHTLHLGFLEFNIPPNWTPVRRGVTARPWLTDLTLDNINGELIAWFLMYCGILHALTLKNCALDLIGASYIPNSYTLTLQDMHNPTEIHTFVSRWTGVILNVINCSGFNDDVLDVLGTIYRTSEWGLPIFNAPELEELNIRGCDGFTTEALQELSRRRLERSVKRVELGFCVRFHAKVS</sequence>
<protein>
    <submittedName>
        <fullName evidence="1">Uncharacterized protein</fullName>
    </submittedName>
</protein>